<evidence type="ECO:0000256" key="1">
    <source>
        <dbReference type="SAM" id="MobiDB-lite"/>
    </source>
</evidence>
<dbReference type="VEuPathDB" id="CryptoDB:Vbra_21285"/>
<gene>
    <name evidence="3" type="ORF">Vbra_21285</name>
</gene>
<feature type="compositionally biased region" description="Basic and acidic residues" evidence="1">
    <location>
        <begin position="766"/>
        <end position="781"/>
    </location>
</feature>
<feature type="region of interest" description="Disordered" evidence="1">
    <location>
        <begin position="54"/>
        <end position="73"/>
    </location>
</feature>
<feature type="compositionally biased region" description="Acidic residues" evidence="1">
    <location>
        <begin position="926"/>
        <end position="947"/>
    </location>
</feature>
<dbReference type="InterPro" id="IPR058917">
    <property type="entry name" value="RESC6_dom"/>
</dbReference>
<organism evidence="3 4">
    <name type="scientific">Vitrella brassicaformis (strain CCMP3155)</name>
    <dbReference type="NCBI Taxonomy" id="1169540"/>
    <lineage>
        <taxon>Eukaryota</taxon>
        <taxon>Sar</taxon>
        <taxon>Alveolata</taxon>
        <taxon>Colpodellida</taxon>
        <taxon>Vitrellaceae</taxon>
        <taxon>Vitrella</taxon>
    </lineage>
</organism>
<evidence type="ECO:0000313" key="3">
    <source>
        <dbReference type="EMBL" id="CEM12994.1"/>
    </source>
</evidence>
<dbReference type="AlphaFoldDB" id="A0A0G4FIQ6"/>
<dbReference type="EMBL" id="CDMY01000441">
    <property type="protein sequence ID" value="CEM12994.1"/>
    <property type="molecule type" value="Genomic_DNA"/>
</dbReference>
<evidence type="ECO:0000313" key="4">
    <source>
        <dbReference type="Proteomes" id="UP000041254"/>
    </source>
</evidence>
<name>A0A0G4FIQ6_VITBC</name>
<dbReference type="PANTHER" id="PTHR21228">
    <property type="entry name" value="FAST LEU-RICH DOMAIN-CONTAINING"/>
    <property type="match status" value="1"/>
</dbReference>
<feature type="region of interest" description="Disordered" evidence="1">
    <location>
        <begin position="820"/>
        <end position="867"/>
    </location>
</feature>
<dbReference type="GO" id="GO:0005759">
    <property type="term" value="C:mitochondrial matrix"/>
    <property type="evidence" value="ECO:0007669"/>
    <property type="project" value="TreeGrafter"/>
</dbReference>
<dbReference type="Proteomes" id="UP000041254">
    <property type="component" value="Unassembled WGS sequence"/>
</dbReference>
<dbReference type="InParanoid" id="A0A0G4FIQ6"/>
<dbReference type="PROSITE" id="PS51286">
    <property type="entry name" value="RAP"/>
    <property type="match status" value="1"/>
</dbReference>
<dbReference type="Pfam" id="PF26188">
    <property type="entry name" value="RESC6"/>
    <property type="match status" value="1"/>
</dbReference>
<feature type="compositionally biased region" description="Polar residues" evidence="1">
    <location>
        <begin position="820"/>
        <end position="834"/>
    </location>
</feature>
<feature type="domain" description="RAP" evidence="2">
    <location>
        <begin position="669"/>
        <end position="727"/>
    </location>
</feature>
<reference evidence="3 4" key="1">
    <citation type="submission" date="2014-11" db="EMBL/GenBank/DDBJ databases">
        <authorList>
            <person name="Zhu J."/>
            <person name="Qi W."/>
            <person name="Song R."/>
        </authorList>
    </citation>
    <scope>NUCLEOTIDE SEQUENCE [LARGE SCALE GENOMIC DNA]</scope>
</reference>
<protein>
    <recommendedName>
        <fullName evidence="2">RAP domain-containing protein</fullName>
    </recommendedName>
</protein>
<dbReference type="PANTHER" id="PTHR21228:SF40">
    <property type="entry name" value="LD45607P"/>
    <property type="match status" value="1"/>
</dbReference>
<sequence>MMLPERAFRRLHRPACSLVPSPSMVHHQHCRSYLNVRPALLPPIESVQEGRKIGPRLVDEHSTPTDPKEGRAPRLADRIQRVNHFNAMSKLLPLIERLGSLEEILLFFTERREQLKPVDYHYLVVQMAKRVNEQCPHRHQTRAWHRLRKKLFNQAAFLKLLQDTVRRLDRFAAPDLAGLLAGLNDIGYLEVDRGFLTSCEPFVLRELPRMTPPEVASTLHAYMTHASPRGNTPPWQEEKGPYRRLKRHVASAALCREAFHILQQKMGALDCRSMASLCESFSKSKFMPRQFLQDAVPYVMEQLSTFTPKQLSLVVSSYCRLENAAPDSFYDEVARRYLEPGVMDEAQITWVVRILWAVAKRQPGSNVELFEKAEAKVLKDIHFCNAQEVALLVWAYSRVDIGSAPLWYALRERALKLHPKMTPQGLSNTLLAFANTLGRTLDDQWRVDTSFFDVVEGTIVKTINRFEALDITSTATAYSTVRSGSPQLYGVLQQAALNLANDFSADQIARLLLAFATVRAGDKIFSVFQVDILERLKQHTAHGVCDICWAYAVARYYDRQFWETLLSLIQPSQLAGDPRCALLFPALSDLSLAVTSLNSTALERWKNYVRGDFWDLQMIEFPQRFAEDVAQALELLGLGSYVRCCHDYDGYLLDVALTIPLGHSSTHTVAILCHTAMSVHHGTQQPLGNSIMRHRYLSKKGVKAVNLWWDAWKTLPTIEERATFLSERLHSVGINEATLELLLHKQPRPHPSPEQPSSQQHQHPKATHEDVPRHTETERSRGQSPSAVTHDAQPALGQPPPIEGFFPQLVTVRYANEADNANTAPTGGDTQAAGSTVMVAGGRRRGGRRAGRRPSEESQAFHLFMPDHTTAATADVTPTPTPPTEGLYPETPLDEARVTMAEQLPPIWTRKESRNIEERRHREGESDSTQEDDDASTWDEDGEETDGEASASVGGRAVRLTMRQRSRIKEYRIRQTRNRRRRELEKIVSETEGDPSQWLPAEQEQETGAFQLESDAR</sequence>
<dbReference type="InterPro" id="IPR050870">
    <property type="entry name" value="FAST_kinase"/>
</dbReference>
<feature type="compositionally biased region" description="Basic and acidic residues" evidence="1">
    <location>
        <begin position="909"/>
        <end position="925"/>
    </location>
</feature>
<dbReference type="GO" id="GO:0035770">
    <property type="term" value="C:ribonucleoprotein granule"/>
    <property type="evidence" value="ECO:0007669"/>
    <property type="project" value="TreeGrafter"/>
</dbReference>
<dbReference type="InterPro" id="IPR013584">
    <property type="entry name" value="RAP"/>
</dbReference>
<feature type="compositionally biased region" description="Basic residues" evidence="1">
    <location>
        <begin position="842"/>
        <end position="852"/>
    </location>
</feature>
<feature type="region of interest" description="Disordered" evidence="1">
    <location>
        <begin position="904"/>
        <end position="1017"/>
    </location>
</feature>
<dbReference type="GO" id="GO:0003723">
    <property type="term" value="F:RNA binding"/>
    <property type="evidence" value="ECO:0007669"/>
    <property type="project" value="TreeGrafter"/>
</dbReference>
<evidence type="ECO:0000259" key="2">
    <source>
        <dbReference type="PROSITE" id="PS51286"/>
    </source>
</evidence>
<keyword evidence="4" id="KW-1185">Reference proteome</keyword>
<feature type="region of interest" description="Disordered" evidence="1">
    <location>
        <begin position="746"/>
        <end position="804"/>
    </location>
</feature>
<dbReference type="GO" id="GO:0000963">
    <property type="term" value="P:mitochondrial RNA processing"/>
    <property type="evidence" value="ECO:0007669"/>
    <property type="project" value="TreeGrafter"/>
</dbReference>
<dbReference type="OrthoDB" id="419431at2759"/>
<accession>A0A0G4FIQ6</accession>
<proteinExistence type="predicted"/>
<dbReference type="GO" id="GO:0044528">
    <property type="term" value="P:regulation of mitochondrial mRNA stability"/>
    <property type="evidence" value="ECO:0007669"/>
    <property type="project" value="TreeGrafter"/>
</dbReference>